<evidence type="ECO:0000256" key="3">
    <source>
        <dbReference type="ARBA" id="ARBA00022982"/>
    </source>
</evidence>
<dbReference type="Pfam" id="PF14559">
    <property type="entry name" value="TPR_19"/>
    <property type="match status" value="1"/>
</dbReference>
<dbReference type="InterPro" id="IPR017937">
    <property type="entry name" value="Thioredoxin_CS"/>
</dbReference>
<dbReference type="EMBL" id="NBYO01000001">
    <property type="protein sequence ID" value="OXT02262.1"/>
    <property type="molecule type" value="Genomic_DNA"/>
</dbReference>
<protein>
    <submittedName>
        <fullName evidence="7">Co-chaperone YbbN</fullName>
    </submittedName>
</protein>
<keyword evidence="4" id="KW-1015">Disulfide bond</keyword>
<dbReference type="SUPFAM" id="SSF48452">
    <property type="entry name" value="TPR-like"/>
    <property type="match status" value="1"/>
</dbReference>
<name>A0A231V253_9HYPH</name>
<dbReference type="InterPro" id="IPR036249">
    <property type="entry name" value="Thioredoxin-like_sf"/>
</dbReference>
<dbReference type="Pfam" id="PF00085">
    <property type="entry name" value="Thioredoxin"/>
    <property type="match status" value="1"/>
</dbReference>
<dbReference type="PANTHER" id="PTHR45663">
    <property type="entry name" value="GEO12009P1"/>
    <property type="match status" value="1"/>
</dbReference>
<comment type="similarity">
    <text evidence="1">Belongs to the thioredoxin family.</text>
</comment>
<dbReference type="SUPFAM" id="SSF52833">
    <property type="entry name" value="Thioredoxin-like"/>
    <property type="match status" value="1"/>
</dbReference>
<evidence type="ECO:0000256" key="5">
    <source>
        <dbReference type="ARBA" id="ARBA00023284"/>
    </source>
</evidence>
<dbReference type="PROSITE" id="PS00194">
    <property type="entry name" value="THIOREDOXIN_1"/>
    <property type="match status" value="1"/>
</dbReference>
<dbReference type="Gene3D" id="1.25.40.10">
    <property type="entry name" value="Tetratricopeptide repeat domain"/>
    <property type="match status" value="2"/>
</dbReference>
<dbReference type="PANTHER" id="PTHR45663:SF11">
    <property type="entry name" value="GEO12009P1"/>
    <property type="match status" value="1"/>
</dbReference>
<gene>
    <name evidence="7" type="ORF">B7H23_04955</name>
</gene>
<dbReference type="InterPro" id="IPR011990">
    <property type="entry name" value="TPR-like_helical_dom_sf"/>
</dbReference>
<accession>A0A231V253</accession>
<keyword evidence="2" id="KW-0813">Transport</keyword>
<dbReference type="CDD" id="cd02956">
    <property type="entry name" value="ybbN"/>
    <property type="match status" value="1"/>
</dbReference>
<comment type="caution">
    <text evidence="7">The sequence shown here is derived from an EMBL/GenBank/DDBJ whole genome shotgun (WGS) entry which is preliminary data.</text>
</comment>
<dbReference type="InterPro" id="IPR013766">
    <property type="entry name" value="Thioredoxin_domain"/>
</dbReference>
<evidence type="ECO:0000313" key="8">
    <source>
        <dbReference type="Proteomes" id="UP000215405"/>
    </source>
</evidence>
<evidence type="ECO:0000256" key="2">
    <source>
        <dbReference type="ARBA" id="ARBA00022448"/>
    </source>
</evidence>
<keyword evidence="3" id="KW-0249">Electron transport</keyword>
<dbReference type="Pfam" id="PF14561">
    <property type="entry name" value="TPR_20"/>
    <property type="match status" value="1"/>
</dbReference>
<dbReference type="GO" id="GO:0015035">
    <property type="term" value="F:protein-disulfide reductase activity"/>
    <property type="evidence" value="ECO:0007669"/>
    <property type="project" value="UniProtKB-ARBA"/>
</dbReference>
<evidence type="ECO:0000313" key="7">
    <source>
        <dbReference type="EMBL" id="OXT02262.1"/>
    </source>
</evidence>
<dbReference type="FunFam" id="3.40.30.10:FF:000001">
    <property type="entry name" value="Thioredoxin"/>
    <property type="match status" value="1"/>
</dbReference>
<dbReference type="AlphaFoldDB" id="A0A231V253"/>
<dbReference type="Gene3D" id="3.40.30.10">
    <property type="entry name" value="Glutaredoxin"/>
    <property type="match status" value="1"/>
</dbReference>
<keyword evidence="5" id="KW-0676">Redox-active center</keyword>
<dbReference type="Proteomes" id="UP000215405">
    <property type="component" value="Unassembled WGS sequence"/>
</dbReference>
<dbReference type="PRINTS" id="PR00421">
    <property type="entry name" value="THIOREDOXIN"/>
</dbReference>
<dbReference type="GO" id="GO:0006950">
    <property type="term" value="P:response to stress"/>
    <property type="evidence" value="ECO:0007669"/>
    <property type="project" value="UniProtKB-ARBA"/>
</dbReference>
<evidence type="ECO:0000259" key="6">
    <source>
        <dbReference type="PROSITE" id="PS51352"/>
    </source>
</evidence>
<reference evidence="8" key="1">
    <citation type="journal article" date="2017" name="Int. J. Syst. Evol. Microbiol.">
        <title>Notoacmeibacter marinus gen. nov., sp. nov., isolated from the gut of a limpet and proposal of Notoacmeibacteraceae fam. nov. in the order Rhizobiales of the class Alphaproteobacteria.</title>
        <authorList>
            <person name="Huang Z."/>
            <person name="Guo F."/>
            <person name="Lai Q."/>
        </authorList>
    </citation>
    <scope>NUCLEOTIDE SEQUENCE [LARGE SCALE GENOMIC DNA]</scope>
    <source>
        <strain evidence="8">XMTR2A4</strain>
    </source>
</reference>
<dbReference type="PROSITE" id="PS51352">
    <property type="entry name" value="THIOREDOXIN_2"/>
    <property type="match status" value="1"/>
</dbReference>
<dbReference type="GO" id="GO:0005829">
    <property type="term" value="C:cytosol"/>
    <property type="evidence" value="ECO:0007669"/>
    <property type="project" value="TreeGrafter"/>
</dbReference>
<sequence>MRPRSSDLECRWHQPSIRERFIEGRGSLIMSASEGFLDLSGAGAESNEAAGDLIADTTTASFAQDVIEPSRQVPVLVDFWAPWCGPCRQLGPVLEKVVREAKGALRLVKMNIDEHPAVAGQLGVQSIPAVFAFVGGRPVDAFMGALPESEIKAFIAKLPKADGAPVDPIAQAMDMAREAEMSGGTERAMQVYSAILQRKPDHGEALVALAGLLWDVGQKDEASAMIAELPADSDLEGLAMLRKRIALEEEVAALGDPASLAARLEKDPNDHQARYDMAAIENARGDKQAAADHLLDIIRRDRDWRDGEARAKLLSFFEAWGPKEPVVAQARRKLSSMLFA</sequence>
<keyword evidence="8" id="KW-1185">Reference proteome</keyword>
<feature type="domain" description="Thioredoxin" evidence="6">
    <location>
        <begin position="48"/>
        <end position="160"/>
    </location>
</feature>
<proteinExistence type="inferred from homology"/>
<evidence type="ECO:0000256" key="1">
    <source>
        <dbReference type="ARBA" id="ARBA00008987"/>
    </source>
</evidence>
<evidence type="ECO:0000256" key="4">
    <source>
        <dbReference type="ARBA" id="ARBA00023157"/>
    </source>
</evidence>
<dbReference type="GO" id="GO:0045454">
    <property type="term" value="P:cell redox homeostasis"/>
    <property type="evidence" value="ECO:0007669"/>
    <property type="project" value="TreeGrafter"/>
</dbReference>
<organism evidence="7 8">
    <name type="scientific">Notoacmeibacter marinus</name>
    <dbReference type="NCBI Taxonomy" id="1876515"/>
    <lineage>
        <taxon>Bacteria</taxon>
        <taxon>Pseudomonadati</taxon>
        <taxon>Pseudomonadota</taxon>
        <taxon>Alphaproteobacteria</taxon>
        <taxon>Hyphomicrobiales</taxon>
        <taxon>Notoacmeibacteraceae</taxon>
        <taxon>Notoacmeibacter</taxon>
    </lineage>
</organism>